<accession>A0A9P8AXK4</accession>
<organism evidence="1 2">
    <name type="scientific">Guyanagaster necrorhizus</name>
    <dbReference type="NCBI Taxonomy" id="856835"/>
    <lineage>
        <taxon>Eukaryota</taxon>
        <taxon>Fungi</taxon>
        <taxon>Dikarya</taxon>
        <taxon>Basidiomycota</taxon>
        <taxon>Agaricomycotina</taxon>
        <taxon>Agaricomycetes</taxon>
        <taxon>Agaricomycetidae</taxon>
        <taxon>Agaricales</taxon>
        <taxon>Marasmiineae</taxon>
        <taxon>Physalacriaceae</taxon>
        <taxon>Guyanagaster</taxon>
    </lineage>
</organism>
<protein>
    <submittedName>
        <fullName evidence="1">Uncharacterized protein</fullName>
    </submittedName>
</protein>
<dbReference type="EMBL" id="MU250527">
    <property type="protein sequence ID" value="KAG7450037.1"/>
    <property type="molecule type" value="Genomic_DNA"/>
</dbReference>
<dbReference type="Proteomes" id="UP000812287">
    <property type="component" value="Unassembled WGS sequence"/>
</dbReference>
<dbReference type="RefSeq" id="XP_043043537.1">
    <property type="nucleotide sequence ID" value="XM_043178516.1"/>
</dbReference>
<dbReference type="AlphaFoldDB" id="A0A9P8AXK4"/>
<evidence type="ECO:0000313" key="2">
    <source>
        <dbReference type="Proteomes" id="UP000812287"/>
    </source>
</evidence>
<name>A0A9P8AXK4_9AGAR</name>
<dbReference type="GeneID" id="66100807"/>
<gene>
    <name evidence="1" type="ORF">BT62DRAFT_1050319</name>
</gene>
<proteinExistence type="predicted"/>
<sequence length="109" mass="11788">MTTIGAVQTKNWEASKVGGSSSYGLNLAANPSSYKNATLTFFMSTAEGEIIAPTQRSLLRTGERLKYAGKCVFATNYWFTRHLHVVSTGSTSARFIATPNIFCVTAISL</sequence>
<comment type="caution">
    <text evidence="1">The sequence shown here is derived from an EMBL/GenBank/DDBJ whole genome shotgun (WGS) entry which is preliminary data.</text>
</comment>
<evidence type="ECO:0000313" key="1">
    <source>
        <dbReference type="EMBL" id="KAG7450037.1"/>
    </source>
</evidence>
<keyword evidence="2" id="KW-1185">Reference proteome</keyword>
<dbReference type="OrthoDB" id="6039950at2759"/>
<reference evidence="1" key="1">
    <citation type="submission" date="2020-11" db="EMBL/GenBank/DDBJ databases">
        <title>Adaptations for nitrogen fixation in a non-lichenized fungal sporocarp promotes dispersal by wood-feeding termites.</title>
        <authorList>
            <consortium name="DOE Joint Genome Institute"/>
            <person name="Koch R.A."/>
            <person name="Yoon G."/>
            <person name="Arayal U."/>
            <person name="Lail K."/>
            <person name="Amirebrahimi M."/>
            <person name="Labutti K."/>
            <person name="Lipzen A."/>
            <person name="Riley R."/>
            <person name="Barry K."/>
            <person name="Henrissat B."/>
            <person name="Grigoriev I.V."/>
            <person name="Herr J.R."/>
            <person name="Aime M.C."/>
        </authorList>
    </citation>
    <scope>NUCLEOTIDE SEQUENCE</scope>
    <source>
        <strain evidence="1">MCA 3950</strain>
    </source>
</reference>